<evidence type="ECO:0000256" key="2">
    <source>
        <dbReference type="ARBA" id="ARBA00022448"/>
    </source>
</evidence>
<keyword evidence="6" id="KW-0406">Ion transport</keyword>
<evidence type="ECO:0000256" key="6">
    <source>
        <dbReference type="ARBA" id="ARBA00023065"/>
    </source>
</evidence>
<evidence type="ECO:0000256" key="4">
    <source>
        <dbReference type="ARBA" id="ARBA00022692"/>
    </source>
</evidence>
<proteinExistence type="predicted"/>
<feature type="non-terminal residue" evidence="11">
    <location>
        <position position="346"/>
    </location>
</feature>
<keyword evidence="11" id="KW-0675">Receptor</keyword>
<dbReference type="EMBL" id="UOEF01000030">
    <property type="protein sequence ID" value="VAV88023.1"/>
    <property type="molecule type" value="Genomic_DNA"/>
</dbReference>
<sequence>MKTSHIAVRAAMLSAAVYSVALPSIGFAQEQQNDEALDESDSVLGEIVVTAQRREQSIQDVGIAITALTGDQLSKQGIDNIDGLANSVPNFQLFNLSGGGVPVVILRGVGLQNFRINDTPTTGIYVDDVYQVNIAQVEATLFDMERIEVLKGPQGGLYGRNAVGGAIQYISRKPSFDAMEGYVSLSYGRFNTFTAEGAVSGPVSDNFALRVAGRVVTSGDTYFRSTTGGFDHGEQERWAGRVLASWRPTETTTLDFKVHAGQDNSETALFRTIGAYEPNIDAPFLPGTTLSRFLGLAGYCASILAGGPREPGRCTVTGGETPASFGVVGRYDSASTSRPGLDTDWW</sequence>
<feature type="domain" description="TonB-dependent receptor plug" evidence="10">
    <location>
        <begin position="58"/>
        <end position="166"/>
    </location>
</feature>
<evidence type="ECO:0000256" key="9">
    <source>
        <dbReference type="ARBA" id="ARBA00023237"/>
    </source>
</evidence>
<dbReference type="PANTHER" id="PTHR32552:SF81">
    <property type="entry name" value="TONB-DEPENDENT OUTER MEMBRANE RECEPTOR"/>
    <property type="match status" value="1"/>
</dbReference>
<dbReference type="InterPro" id="IPR039426">
    <property type="entry name" value="TonB-dep_rcpt-like"/>
</dbReference>
<organism evidence="11">
    <name type="scientific">hydrothermal vent metagenome</name>
    <dbReference type="NCBI Taxonomy" id="652676"/>
    <lineage>
        <taxon>unclassified sequences</taxon>
        <taxon>metagenomes</taxon>
        <taxon>ecological metagenomes</taxon>
    </lineage>
</organism>
<dbReference type="PROSITE" id="PS52016">
    <property type="entry name" value="TONB_DEPENDENT_REC_3"/>
    <property type="match status" value="1"/>
</dbReference>
<keyword evidence="3" id="KW-0410">Iron transport</keyword>
<dbReference type="PANTHER" id="PTHR32552">
    <property type="entry name" value="FERRICHROME IRON RECEPTOR-RELATED"/>
    <property type="match status" value="1"/>
</dbReference>
<evidence type="ECO:0000256" key="7">
    <source>
        <dbReference type="ARBA" id="ARBA00023077"/>
    </source>
</evidence>
<comment type="subcellular location">
    <subcellularLocation>
        <location evidence="1">Cell outer membrane</location>
        <topology evidence="1">Multi-pass membrane protein</topology>
    </subcellularLocation>
</comment>
<evidence type="ECO:0000256" key="8">
    <source>
        <dbReference type="ARBA" id="ARBA00023136"/>
    </source>
</evidence>
<dbReference type="SUPFAM" id="SSF56935">
    <property type="entry name" value="Porins"/>
    <property type="match status" value="1"/>
</dbReference>
<dbReference type="GO" id="GO:0006826">
    <property type="term" value="P:iron ion transport"/>
    <property type="evidence" value="ECO:0007669"/>
    <property type="project" value="UniProtKB-KW"/>
</dbReference>
<evidence type="ECO:0000256" key="5">
    <source>
        <dbReference type="ARBA" id="ARBA00023004"/>
    </source>
</evidence>
<evidence type="ECO:0000259" key="10">
    <source>
        <dbReference type="Pfam" id="PF07715"/>
    </source>
</evidence>
<dbReference type="InterPro" id="IPR036942">
    <property type="entry name" value="Beta-barrel_TonB_sf"/>
</dbReference>
<evidence type="ECO:0000313" key="11">
    <source>
        <dbReference type="EMBL" id="VAV88023.1"/>
    </source>
</evidence>
<evidence type="ECO:0000256" key="1">
    <source>
        <dbReference type="ARBA" id="ARBA00004571"/>
    </source>
</evidence>
<dbReference type="InterPro" id="IPR012910">
    <property type="entry name" value="Plug_dom"/>
</dbReference>
<keyword evidence="4" id="KW-0812">Transmembrane</keyword>
<reference evidence="11" key="1">
    <citation type="submission" date="2018-06" db="EMBL/GenBank/DDBJ databases">
        <authorList>
            <person name="Zhirakovskaya E."/>
        </authorList>
    </citation>
    <scope>NUCLEOTIDE SEQUENCE</scope>
</reference>
<keyword evidence="8" id="KW-0472">Membrane</keyword>
<keyword evidence="5" id="KW-0408">Iron</keyword>
<dbReference type="Pfam" id="PF07715">
    <property type="entry name" value="Plug"/>
    <property type="match status" value="1"/>
</dbReference>
<evidence type="ECO:0000256" key="3">
    <source>
        <dbReference type="ARBA" id="ARBA00022496"/>
    </source>
</evidence>
<keyword evidence="2" id="KW-0813">Transport</keyword>
<accession>A0A3B0RU24</accession>
<gene>
    <name evidence="11" type="ORF">MNBD_ALPHA04-294</name>
</gene>
<keyword evidence="7" id="KW-0798">TonB box</keyword>
<dbReference type="GO" id="GO:0009279">
    <property type="term" value="C:cell outer membrane"/>
    <property type="evidence" value="ECO:0007669"/>
    <property type="project" value="UniProtKB-SubCell"/>
</dbReference>
<dbReference type="AlphaFoldDB" id="A0A3B0RU24"/>
<name>A0A3B0RU24_9ZZZZ</name>
<keyword evidence="9" id="KW-0998">Cell outer membrane</keyword>
<dbReference type="Gene3D" id="2.40.170.20">
    <property type="entry name" value="TonB-dependent receptor, beta-barrel domain"/>
    <property type="match status" value="1"/>
</dbReference>
<protein>
    <submittedName>
        <fullName evidence="11">TonB-dependent receptor</fullName>
    </submittedName>
</protein>